<accession>A0A381QPV6</accession>
<dbReference type="InterPro" id="IPR025824">
    <property type="entry name" value="OB-fold_nuc-bd_dom"/>
</dbReference>
<feature type="region of interest" description="Disordered" evidence="5">
    <location>
        <begin position="433"/>
        <end position="452"/>
    </location>
</feature>
<evidence type="ECO:0000259" key="7">
    <source>
        <dbReference type="Pfam" id="PF13742"/>
    </source>
</evidence>
<dbReference type="AlphaFoldDB" id="A0A381QPV6"/>
<dbReference type="PANTHER" id="PTHR30008">
    <property type="entry name" value="EXODEOXYRIBONUCLEASE 7 LARGE SUBUNIT"/>
    <property type="match status" value="1"/>
</dbReference>
<evidence type="ECO:0000256" key="3">
    <source>
        <dbReference type="ARBA" id="ARBA00022801"/>
    </source>
</evidence>
<organism evidence="8">
    <name type="scientific">marine metagenome</name>
    <dbReference type="NCBI Taxonomy" id="408172"/>
    <lineage>
        <taxon>unclassified sequences</taxon>
        <taxon>metagenomes</taxon>
        <taxon>ecological metagenomes</taxon>
    </lineage>
</organism>
<feature type="non-terminal residue" evidence="8">
    <location>
        <position position="1"/>
    </location>
</feature>
<dbReference type="CDD" id="cd04489">
    <property type="entry name" value="ExoVII_LU_OBF"/>
    <property type="match status" value="1"/>
</dbReference>
<evidence type="ECO:0000256" key="5">
    <source>
        <dbReference type="SAM" id="MobiDB-lite"/>
    </source>
</evidence>
<dbReference type="Pfam" id="PF13742">
    <property type="entry name" value="tRNA_anti_2"/>
    <property type="match status" value="1"/>
</dbReference>
<evidence type="ECO:0000256" key="4">
    <source>
        <dbReference type="ARBA" id="ARBA00022839"/>
    </source>
</evidence>
<reference evidence="8" key="1">
    <citation type="submission" date="2018-05" db="EMBL/GenBank/DDBJ databases">
        <authorList>
            <person name="Lanie J.A."/>
            <person name="Ng W.-L."/>
            <person name="Kazmierczak K.M."/>
            <person name="Andrzejewski T.M."/>
            <person name="Davidsen T.M."/>
            <person name="Wayne K.J."/>
            <person name="Tettelin H."/>
            <person name="Glass J.I."/>
            <person name="Rusch D."/>
            <person name="Podicherti R."/>
            <person name="Tsui H.-C.T."/>
            <person name="Winkler M.E."/>
        </authorList>
    </citation>
    <scope>NUCLEOTIDE SEQUENCE</scope>
</reference>
<keyword evidence="1" id="KW-0963">Cytoplasm</keyword>
<dbReference type="HAMAP" id="MF_00378">
    <property type="entry name" value="Exonuc_7_L"/>
    <property type="match status" value="1"/>
</dbReference>
<dbReference type="GO" id="GO:0008855">
    <property type="term" value="F:exodeoxyribonuclease VII activity"/>
    <property type="evidence" value="ECO:0007669"/>
    <property type="project" value="InterPro"/>
</dbReference>
<feature type="domain" description="Exonuclease VII large subunit C-terminal" evidence="6">
    <location>
        <begin position="171"/>
        <end position="385"/>
    </location>
</feature>
<feature type="domain" description="OB-fold nucleic acid binding" evidence="7">
    <location>
        <begin position="37"/>
        <end position="145"/>
    </location>
</feature>
<dbReference type="GO" id="GO:0006308">
    <property type="term" value="P:DNA catabolic process"/>
    <property type="evidence" value="ECO:0007669"/>
    <property type="project" value="InterPro"/>
</dbReference>
<dbReference type="EMBL" id="UINC01001467">
    <property type="protein sequence ID" value="SUZ81405.1"/>
    <property type="molecule type" value="Genomic_DNA"/>
</dbReference>
<gene>
    <name evidence="8" type="ORF">METZ01_LOCUS34259</name>
</gene>
<keyword evidence="2" id="KW-0540">Nuclease</keyword>
<keyword evidence="4" id="KW-0269">Exonuclease</keyword>
<dbReference type="InterPro" id="IPR020579">
    <property type="entry name" value="Exonuc_VII_lsu_C"/>
</dbReference>
<name>A0A381QPV6_9ZZZZ</name>
<dbReference type="GO" id="GO:0003676">
    <property type="term" value="F:nucleic acid binding"/>
    <property type="evidence" value="ECO:0007669"/>
    <property type="project" value="InterPro"/>
</dbReference>
<keyword evidence="3" id="KW-0378">Hydrolase</keyword>
<protein>
    <submittedName>
        <fullName evidence="8">Uncharacterized protein</fullName>
    </submittedName>
</protein>
<evidence type="ECO:0000259" key="6">
    <source>
        <dbReference type="Pfam" id="PF02601"/>
    </source>
</evidence>
<sequence>VTACRSVSPTGRWPRTVCRVATVISEPQTSIDEPAVMTVGQLGEFLKEGLSALFPDDLWVEGQVSNFHDARSGHAYFDLIEPSDEPGRTVAARLNVALFRNARERVDRTLSEAGGLALVDDLQIRIRARIDFYPPSGRLQLIMHGVDPGFTLGRLAAERERLLRVLSDEGLLTANRANPIPVPPLRIGLVTSVGSAAHADFREELARSGFPFTVLEHDARVQGDGAAVDLAEALHIVATHRPDVIALVRGGGSAADLAAFDAEVLARTIATLDVAVVTGIGHEVDRSVADEVAHTAFKTPTACAVAVVAQVTAYADAVADLQVAIAGRAGSAVDRAAGLLDDLARRTTASATAVLDRRTDRLGDAIGRMRRSSAAILKRQDDRLTAIADNLRALDPARILARGWSITCLADGTLVRSVADVAPGDPLVTQVAGGTVTSTVDGTEPADRGEAP</sequence>
<dbReference type="InterPro" id="IPR003753">
    <property type="entry name" value="Exonuc_VII_L"/>
</dbReference>
<dbReference type="GO" id="GO:0009318">
    <property type="term" value="C:exodeoxyribonuclease VII complex"/>
    <property type="evidence" value="ECO:0007669"/>
    <property type="project" value="InterPro"/>
</dbReference>
<dbReference type="PANTHER" id="PTHR30008:SF0">
    <property type="entry name" value="EXODEOXYRIBONUCLEASE 7 LARGE SUBUNIT"/>
    <property type="match status" value="1"/>
</dbReference>
<evidence type="ECO:0000313" key="8">
    <source>
        <dbReference type="EMBL" id="SUZ81405.1"/>
    </source>
</evidence>
<proteinExistence type="inferred from homology"/>
<dbReference type="NCBIfam" id="TIGR00237">
    <property type="entry name" value="xseA"/>
    <property type="match status" value="1"/>
</dbReference>
<evidence type="ECO:0000256" key="2">
    <source>
        <dbReference type="ARBA" id="ARBA00022722"/>
    </source>
</evidence>
<dbReference type="Pfam" id="PF02601">
    <property type="entry name" value="Exonuc_VII_L"/>
    <property type="match status" value="1"/>
</dbReference>
<evidence type="ECO:0000256" key="1">
    <source>
        <dbReference type="ARBA" id="ARBA00022490"/>
    </source>
</evidence>